<sequence>MHQLPEATVAAEGLVGEKIREEQIIEENAEYAEGVHQGDEEDSNAPEDSTDAESMEESIPELVEDEEFEDEEDLQEDVNAPENDQRDEGDAQEDDPRDLGNAPQNDPQNEQRAPEGEAEDDPPHVVRLRRIEWEVRSARQVIIDLDDIVAELYKEETCPSRKSRNGKITKRERGGCPAHSAASWECTILTHAP</sequence>
<feature type="compositionally biased region" description="Polar residues" evidence="1">
    <location>
        <begin position="102"/>
        <end position="111"/>
    </location>
</feature>
<dbReference type="EMBL" id="KZ425357">
    <property type="protein sequence ID" value="PIO52825.1"/>
    <property type="molecule type" value="Genomic_DNA"/>
</dbReference>
<name>A0A2G9T4G3_TELCI</name>
<gene>
    <name evidence="2" type="ORF">TELCIR_25862</name>
</gene>
<protein>
    <submittedName>
        <fullName evidence="2">Uncharacterized protein</fullName>
    </submittedName>
</protein>
<feature type="region of interest" description="Disordered" evidence="1">
    <location>
        <begin position="157"/>
        <end position="180"/>
    </location>
</feature>
<feature type="region of interest" description="Disordered" evidence="1">
    <location>
        <begin position="1"/>
        <end position="125"/>
    </location>
</feature>
<organism evidence="2 3">
    <name type="scientific">Teladorsagia circumcincta</name>
    <name type="common">Brown stomach worm</name>
    <name type="synonym">Ostertagia circumcincta</name>
    <dbReference type="NCBI Taxonomy" id="45464"/>
    <lineage>
        <taxon>Eukaryota</taxon>
        <taxon>Metazoa</taxon>
        <taxon>Ecdysozoa</taxon>
        <taxon>Nematoda</taxon>
        <taxon>Chromadorea</taxon>
        <taxon>Rhabditida</taxon>
        <taxon>Rhabditina</taxon>
        <taxon>Rhabditomorpha</taxon>
        <taxon>Strongyloidea</taxon>
        <taxon>Trichostrongylidae</taxon>
        <taxon>Teladorsagia</taxon>
    </lineage>
</organism>
<evidence type="ECO:0000313" key="2">
    <source>
        <dbReference type="EMBL" id="PIO52825.1"/>
    </source>
</evidence>
<dbReference type="AlphaFoldDB" id="A0A2G9T4G3"/>
<accession>A0A2G9T4G3</accession>
<proteinExistence type="predicted"/>
<keyword evidence="3" id="KW-1185">Reference proteome</keyword>
<feature type="compositionally biased region" description="Acidic residues" evidence="1">
    <location>
        <begin position="39"/>
        <end position="76"/>
    </location>
</feature>
<evidence type="ECO:0000256" key="1">
    <source>
        <dbReference type="SAM" id="MobiDB-lite"/>
    </source>
</evidence>
<evidence type="ECO:0000313" key="3">
    <source>
        <dbReference type="Proteomes" id="UP000230423"/>
    </source>
</evidence>
<reference evidence="2 3" key="1">
    <citation type="submission" date="2015-09" db="EMBL/GenBank/DDBJ databases">
        <title>Draft genome of the parasitic nematode Teladorsagia circumcincta isolate WARC Sus (inbred).</title>
        <authorList>
            <person name="Mitreva M."/>
        </authorList>
    </citation>
    <scope>NUCLEOTIDE SEQUENCE [LARGE SCALE GENOMIC DNA]</scope>
    <source>
        <strain evidence="2 3">S</strain>
    </source>
</reference>
<dbReference type="Proteomes" id="UP000230423">
    <property type="component" value="Unassembled WGS sequence"/>
</dbReference>